<proteinExistence type="predicted"/>
<keyword evidence="3" id="KW-1185">Reference proteome</keyword>
<dbReference type="OrthoDB" id="1932348at2759"/>
<feature type="non-terminal residue" evidence="2">
    <location>
        <position position="1"/>
    </location>
</feature>
<dbReference type="AlphaFoldDB" id="A0A371F943"/>
<evidence type="ECO:0000313" key="3">
    <source>
        <dbReference type="Proteomes" id="UP000257109"/>
    </source>
</evidence>
<sequence>MATWEDLDLSSSKDEDEKAYLCWMADTTSEDEDDQDVKFNNLVYLQIAYQELLSNSSTFSLRYKELKIKFSKLSKDFESLEKENSILKKENEKLKEEQTNDLSKVNTYEITELQKEVIDLRQSLAKFLNGREPLSWYLDSRCSHHMIGKELKHNLLSINQLCDNGYDVPFNKGECIVRVIMIL</sequence>
<accession>A0A371F943</accession>
<evidence type="ECO:0000313" key="2">
    <source>
        <dbReference type="EMBL" id="RDX74663.1"/>
    </source>
</evidence>
<comment type="caution">
    <text evidence="2">The sequence shown here is derived from an EMBL/GenBank/DDBJ whole genome shotgun (WGS) entry which is preliminary data.</text>
</comment>
<feature type="coiled-coil region" evidence="1">
    <location>
        <begin position="63"/>
        <end position="100"/>
    </location>
</feature>
<keyword evidence="1" id="KW-0175">Coiled coil</keyword>
<evidence type="ECO:0000256" key="1">
    <source>
        <dbReference type="SAM" id="Coils"/>
    </source>
</evidence>
<dbReference type="Proteomes" id="UP000257109">
    <property type="component" value="Unassembled WGS sequence"/>
</dbReference>
<protein>
    <submittedName>
        <fullName evidence="2">Uncharacterized protein</fullName>
    </submittedName>
</protein>
<organism evidence="2 3">
    <name type="scientific">Mucuna pruriens</name>
    <name type="common">Velvet bean</name>
    <name type="synonym">Dolichos pruriens</name>
    <dbReference type="NCBI Taxonomy" id="157652"/>
    <lineage>
        <taxon>Eukaryota</taxon>
        <taxon>Viridiplantae</taxon>
        <taxon>Streptophyta</taxon>
        <taxon>Embryophyta</taxon>
        <taxon>Tracheophyta</taxon>
        <taxon>Spermatophyta</taxon>
        <taxon>Magnoliopsida</taxon>
        <taxon>eudicotyledons</taxon>
        <taxon>Gunneridae</taxon>
        <taxon>Pentapetalae</taxon>
        <taxon>rosids</taxon>
        <taxon>fabids</taxon>
        <taxon>Fabales</taxon>
        <taxon>Fabaceae</taxon>
        <taxon>Papilionoideae</taxon>
        <taxon>50 kb inversion clade</taxon>
        <taxon>NPAAA clade</taxon>
        <taxon>indigoferoid/millettioid clade</taxon>
        <taxon>Phaseoleae</taxon>
        <taxon>Mucuna</taxon>
    </lineage>
</organism>
<dbReference type="EMBL" id="QJKJ01010101">
    <property type="protein sequence ID" value="RDX74663.1"/>
    <property type="molecule type" value="Genomic_DNA"/>
</dbReference>
<name>A0A371F943_MUCPR</name>
<gene>
    <name evidence="2" type="ORF">CR513_45560</name>
</gene>
<reference evidence="2" key="1">
    <citation type="submission" date="2018-05" db="EMBL/GenBank/DDBJ databases">
        <title>Draft genome of Mucuna pruriens seed.</title>
        <authorList>
            <person name="Nnadi N.E."/>
            <person name="Vos R."/>
            <person name="Hasami M.H."/>
            <person name="Devisetty U.K."/>
            <person name="Aguiy J.C."/>
        </authorList>
    </citation>
    <scope>NUCLEOTIDE SEQUENCE [LARGE SCALE GENOMIC DNA]</scope>
    <source>
        <strain evidence="2">JCA_2017</strain>
    </source>
</reference>